<reference evidence="6 7" key="1">
    <citation type="submission" date="2024-02" db="EMBL/GenBank/DDBJ databases">
        <title>De novo assembly and annotation of 12 fungi associated with fruit tree decline syndrome in Ontario, Canada.</title>
        <authorList>
            <person name="Sulman M."/>
            <person name="Ellouze W."/>
            <person name="Ilyukhin E."/>
        </authorList>
    </citation>
    <scope>NUCLEOTIDE SEQUENCE [LARGE SCALE GENOMIC DNA]</scope>
    <source>
        <strain evidence="6 7">M169</strain>
    </source>
</reference>
<gene>
    <name evidence="6" type="primary">png1_2</name>
    <name evidence="6" type="ORF">SLS63_002732</name>
</gene>
<feature type="compositionally biased region" description="Polar residues" evidence="4">
    <location>
        <begin position="270"/>
        <end position="280"/>
    </location>
</feature>
<feature type="compositionally biased region" description="Polar residues" evidence="4">
    <location>
        <begin position="637"/>
        <end position="653"/>
    </location>
</feature>
<evidence type="ECO:0000256" key="4">
    <source>
        <dbReference type="SAM" id="MobiDB-lite"/>
    </source>
</evidence>
<sequence>MNTQTFAARLSTLSPPRREGLTAIFRKAQERVLPTATGWLSPEDSIGRYIGKAKWDHIWEAIGPARDVFNTVAPKIKDYLEGAVEPISSRVTWSMYMIGKSASLASPSIIFCCDVLQHRREVRNTIKDSGILNDYPGIKTGHLPRPPDFDQLVPLGAGGQLPYNRGDILALTSPAKSACGSQLFVIADGTNSTPWAPVATIGGVIRLGENFYYTTAAHALEGTPDPTAADEAMLADEDYDTDNDALSLDGDEDVYSASTSSPSAVDPGRWQSSDRNGNNPEDNRFMRDDILRQWSLKRLHAAKDPLSSPVFTGKLSLRPIGKPFISSTERGIPGSGLDYTLIGISSLHHIMENVIKVGPSDETTVKVHSVAKSDPGEADIIAVTPRGTTKGRISGTPSYSSAPGKHTYVKMLKVSLQGPLDKGDCGTWVVDATNGDLFGHVVLGSPSSGSALLTPFADIFRDIVSRVGKSPTFPRARDENSSRSSEARTSSIERDEALSHIIRNTISLMGESSEPLSTRDGIDSKRTPITTMVSESHKEGTPDLGTVTERSEEPTKQAISGSENRTKELNVAKNDSAVQPEPSLDHAQQPMASNPDSAADDWVGDISEKFGRLMVQKRMKPSRQRDRIQDIPEAGVQSKSSLPKNSTTPQSMTLPHIGQPGPPLGPTDSRFRDMFFTLSKIPIKWENNELLDLALKEIDLQSIYSDAEEENEYFVSLARSQGVGTKPEWGYQDCVIRALSRYFRWTFFTRVTNPPCEACGSKLPTLPRGNTQPSQEERAGNAQAVELYQCAEKHCQAYTRFPRYLDVGTLLRTRRGRAGESSNCFGMICRALGSRVRWVWNAEDNIWIEVYSEHQQRWVHVDPCTAAWDNPLLYTEGMGRKLSYCVAFSSEGATDVTRRYVRASRHALARTRCSEAELLRITQDIKSMRRIDMSDEDLLRLDGEDTAEAQELESYTVPADTPRPSRSWHKEVKPTKRRSGIITPRKDSQQKGAGN</sequence>
<dbReference type="SUPFAM" id="SSF54001">
    <property type="entry name" value="Cysteine proteinases"/>
    <property type="match status" value="1"/>
</dbReference>
<comment type="caution">
    <text evidence="6">The sequence shown here is derived from an EMBL/GenBank/DDBJ whole genome shotgun (WGS) entry which is preliminary data.</text>
</comment>
<organism evidence="6 7">
    <name type="scientific">Diaporthe eres</name>
    <name type="common">Phomopsis oblonga</name>
    <dbReference type="NCBI Taxonomy" id="83184"/>
    <lineage>
        <taxon>Eukaryota</taxon>
        <taxon>Fungi</taxon>
        <taxon>Dikarya</taxon>
        <taxon>Ascomycota</taxon>
        <taxon>Pezizomycotina</taxon>
        <taxon>Sordariomycetes</taxon>
        <taxon>Sordariomycetidae</taxon>
        <taxon>Diaporthales</taxon>
        <taxon>Diaporthaceae</taxon>
        <taxon>Diaporthe</taxon>
        <taxon>Diaporthe eres species complex</taxon>
    </lineage>
</organism>
<evidence type="ECO:0000256" key="2">
    <source>
        <dbReference type="ARBA" id="ARBA00022723"/>
    </source>
</evidence>
<feature type="region of interest" description="Disordered" evidence="4">
    <location>
        <begin position="241"/>
        <end position="286"/>
    </location>
</feature>
<dbReference type="Gene3D" id="2.20.25.10">
    <property type="match status" value="1"/>
</dbReference>
<name>A0ABR1PIV7_DIAER</name>
<feature type="region of interest" description="Disordered" evidence="4">
    <location>
        <begin position="470"/>
        <end position="496"/>
    </location>
</feature>
<evidence type="ECO:0000256" key="3">
    <source>
        <dbReference type="ARBA" id="ARBA00022833"/>
    </source>
</evidence>
<keyword evidence="7" id="KW-1185">Reference proteome</keyword>
<accession>A0ABR1PIV7</accession>
<dbReference type="InterPro" id="IPR018325">
    <property type="entry name" value="Rad4/PNGase_transGLS-fold"/>
</dbReference>
<dbReference type="EMBL" id="JAKNSF020000007">
    <property type="protein sequence ID" value="KAK7737603.1"/>
    <property type="molecule type" value="Genomic_DNA"/>
</dbReference>
<comment type="similarity">
    <text evidence="1">Belongs to the transglutaminase-like superfamily. PNGase family.</text>
</comment>
<evidence type="ECO:0000313" key="7">
    <source>
        <dbReference type="Proteomes" id="UP001430848"/>
    </source>
</evidence>
<evidence type="ECO:0000256" key="1">
    <source>
        <dbReference type="ARBA" id="ARBA00009390"/>
    </source>
</evidence>
<feature type="region of interest" description="Disordered" evidence="4">
    <location>
        <begin position="949"/>
        <end position="995"/>
    </location>
</feature>
<dbReference type="Pfam" id="PF03835">
    <property type="entry name" value="Rad4"/>
    <property type="match status" value="1"/>
</dbReference>
<feature type="region of interest" description="Disordered" evidence="4">
    <location>
        <begin position="509"/>
        <end position="661"/>
    </location>
</feature>
<dbReference type="InterPro" id="IPR050883">
    <property type="entry name" value="PNGase"/>
</dbReference>
<proteinExistence type="inferred from homology"/>
<dbReference type="SMART" id="SM00460">
    <property type="entry name" value="TGc"/>
    <property type="match status" value="1"/>
</dbReference>
<keyword evidence="2" id="KW-0479">Metal-binding</keyword>
<dbReference type="PANTHER" id="PTHR12143:SF19">
    <property type="entry name" value="PEPTIDE-N(4)-(N-ACETYL-BETA-GLUCOSAMINYL)ASPARAGINE AMIDASE"/>
    <property type="match status" value="1"/>
</dbReference>
<evidence type="ECO:0000259" key="5">
    <source>
        <dbReference type="SMART" id="SM00460"/>
    </source>
</evidence>
<protein>
    <submittedName>
        <fullName evidence="6">Protein png1</fullName>
    </submittedName>
</protein>
<keyword evidence="3" id="KW-0862">Zinc</keyword>
<feature type="domain" description="Transglutaminase-like" evidence="5">
    <location>
        <begin position="810"/>
        <end position="865"/>
    </location>
</feature>
<dbReference type="InterPro" id="IPR038765">
    <property type="entry name" value="Papain-like_cys_pep_sf"/>
</dbReference>
<dbReference type="Gene3D" id="3.10.620.30">
    <property type="match status" value="1"/>
</dbReference>
<dbReference type="PANTHER" id="PTHR12143">
    <property type="entry name" value="PEPTIDE N-GLYCANASE PNGASE -RELATED"/>
    <property type="match status" value="1"/>
</dbReference>
<evidence type="ECO:0000313" key="6">
    <source>
        <dbReference type="EMBL" id="KAK7737603.1"/>
    </source>
</evidence>
<dbReference type="InterPro" id="IPR002931">
    <property type="entry name" value="Transglutaminase-like"/>
</dbReference>
<feature type="compositionally biased region" description="Acidic residues" evidence="4">
    <location>
        <begin position="241"/>
        <end position="254"/>
    </location>
</feature>
<dbReference type="Proteomes" id="UP001430848">
    <property type="component" value="Unassembled WGS sequence"/>
</dbReference>